<dbReference type="AlphaFoldDB" id="A0A223CWK9"/>
<keyword evidence="3" id="KW-1185">Reference proteome</keyword>
<reference evidence="2 3" key="1">
    <citation type="journal article" date="2015" name="Int. J. Syst. Evol. Microbiol.">
        <title>Tumebacillus algifaecis sp. nov., isolated from decomposing algal scum.</title>
        <authorList>
            <person name="Wu Y.F."/>
            <person name="Zhang B."/>
            <person name="Xing P."/>
            <person name="Wu Q.L."/>
            <person name="Liu S.J."/>
        </authorList>
    </citation>
    <scope>NUCLEOTIDE SEQUENCE [LARGE SCALE GENOMIC DNA]</scope>
    <source>
        <strain evidence="2 3">THMBR28</strain>
    </source>
</reference>
<evidence type="ECO:0000313" key="2">
    <source>
        <dbReference type="EMBL" id="ASS73708.1"/>
    </source>
</evidence>
<dbReference type="Proteomes" id="UP000214688">
    <property type="component" value="Chromosome"/>
</dbReference>
<protein>
    <recommendedName>
        <fullName evidence="1">N-acetyltransferase domain-containing protein</fullName>
    </recommendedName>
</protein>
<organism evidence="2 3">
    <name type="scientific">Tumebacillus algifaecis</name>
    <dbReference type="NCBI Taxonomy" id="1214604"/>
    <lineage>
        <taxon>Bacteria</taxon>
        <taxon>Bacillati</taxon>
        <taxon>Bacillota</taxon>
        <taxon>Bacilli</taxon>
        <taxon>Bacillales</taxon>
        <taxon>Alicyclobacillaceae</taxon>
        <taxon>Tumebacillus</taxon>
    </lineage>
</organism>
<feature type="domain" description="N-acetyltransferase" evidence="1">
    <location>
        <begin position="2"/>
        <end position="156"/>
    </location>
</feature>
<name>A0A223CWK9_9BACL</name>
<evidence type="ECO:0000259" key="1">
    <source>
        <dbReference type="PROSITE" id="PS51186"/>
    </source>
</evidence>
<dbReference type="PROSITE" id="PS51186">
    <property type="entry name" value="GNAT"/>
    <property type="match status" value="1"/>
</dbReference>
<proteinExistence type="predicted"/>
<dbReference type="Pfam" id="PF00583">
    <property type="entry name" value="Acetyltransf_1"/>
    <property type="match status" value="1"/>
</dbReference>
<evidence type="ECO:0000313" key="3">
    <source>
        <dbReference type="Proteomes" id="UP000214688"/>
    </source>
</evidence>
<dbReference type="KEGG" id="tab:CIG75_01090"/>
<dbReference type="SUPFAM" id="SSF55729">
    <property type="entry name" value="Acyl-CoA N-acyltransferases (Nat)"/>
    <property type="match status" value="1"/>
</dbReference>
<dbReference type="Gene3D" id="3.40.630.30">
    <property type="match status" value="1"/>
</dbReference>
<dbReference type="EMBL" id="CP022657">
    <property type="protein sequence ID" value="ASS73708.1"/>
    <property type="molecule type" value="Genomic_DNA"/>
</dbReference>
<dbReference type="InterPro" id="IPR000182">
    <property type="entry name" value="GNAT_dom"/>
</dbReference>
<gene>
    <name evidence="2" type="ORF">CIG75_01090</name>
</gene>
<dbReference type="InterPro" id="IPR016181">
    <property type="entry name" value="Acyl_CoA_acyltransferase"/>
</dbReference>
<dbReference type="GO" id="GO:0016747">
    <property type="term" value="F:acyltransferase activity, transferring groups other than amino-acyl groups"/>
    <property type="evidence" value="ECO:0007669"/>
    <property type="project" value="InterPro"/>
</dbReference>
<sequence>MIKKRQVCAEDDPFLFQLYASTRRLELHAWGWDAETAQQFLQMQWKAQKQSYAAQHPHATHLLIQTQHELVGRLLFSQNEQELLLIDLSLLPEYHNQGIGTLLLQELQDRAILANLPLRLSVLLTNPANRLYTRLGFTSLGNNGVHNFMEWRPESK</sequence>
<accession>A0A223CWK9</accession>